<evidence type="ECO:0000313" key="2">
    <source>
        <dbReference type="EMBL" id="KAK4301745.1"/>
    </source>
</evidence>
<dbReference type="EMBL" id="JAWZYT010002831">
    <property type="protein sequence ID" value="KAK4301745.1"/>
    <property type="molecule type" value="Genomic_DNA"/>
</dbReference>
<feature type="non-terminal residue" evidence="2">
    <location>
        <position position="1"/>
    </location>
</feature>
<name>A0AAE1U0E9_9EUCA</name>
<feature type="region of interest" description="Disordered" evidence="1">
    <location>
        <begin position="59"/>
        <end position="94"/>
    </location>
</feature>
<evidence type="ECO:0000256" key="1">
    <source>
        <dbReference type="SAM" id="MobiDB-lite"/>
    </source>
</evidence>
<organism evidence="2 3">
    <name type="scientific">Petrolisthes manimaculis</name>
    <dbReference type="NCBI Taxonomy" id="1843537"/>
    <lineage>
        <taxon>Eukaryota</taxon>
        <taxon>Metazoa</taxon>
        <taxon>Ecdysozoa</taxon>
        <taxon>Arthropoda</taxon>
        <taxon>Crustacea</taxon>
        <taxon>Multicrustacea</taxon>
        <taxon>Malacostraca</taxon>
        <taxon>Eumalacostraca</taxon>
        <taxon>Eucarida</taxon>
        <taxon>Decapoda</taxon>
        <taxon>Pleocyemata</taxon>
        <taxon>Anomura</taxon>
        <taxon>Galatheoidea</taxon>
        <taxon>Porcellanidae</taxon>
        <taxon>Petrolisthes</taxon>
    </lineage>
</organism>
<accession>A0AAE1U0E9</accession>
<gene>
    <name evidence="2" type="ORF">Pmani_026126</name>
</gene>
<evidence type="ECO:0000313" key="3">
    <source>
        <dbReference type="Proteomes" id="UP001292094"/>
    </source>
</evidence>
<dbReference type="AlphaFoldDB" id="A0AAE1U0E9"/>
<feature type="compositionally biased region" description="Acidic residues" evidence="1">
    <location>
        <begin position="81"/>
        <end position="94"/>
    </location>
</feature>
<keyword evidence="3" id="KW-1185">Reference proteome</keyword>
<protein>
    <submittedName>
        <fullName evidence="2">Uncharacterized protein</fullName>
    </submittedName>
</protein>
<reference evidence="2" key="1">
    <citation type="submission" date="2023-11" db="EMBL/GenBank/DDBJ databases">
        <title>Genome assemblies of two species of porcelain crab, Petrolisthes cinctipes and Petrolisthes manimaculis (Anomura: Porcellanidae).</title>
        <authorList>
            <person name="Angst P."/>
        </authorList>
    </citation>
    <scope>NUCLEOTIDE SEQUENCE</scope>
    <source>
        <strain evidence="2">PB745_02</strain>
        <tissue evidence="2">Gill</tissue>
    </source>
</reference>
<proteinExistence type="predicted"/>
<comment type="caution">
    <text evidence="2">The sequence shown here is derived from an EMBL/GenBank/DDBJ whole genome shotgun (WGS) entry which is preliminary data.</text>
</comment>
<dbReference type="Proteomes" id="UP001292094">
    <property type="component" value="Unassembled WGS sequence"/>
</dbReference>
<sequence>MQRLLYCQAADMTTDLNIIVNSGDVQIAVWNQNTQDLLRSPLRYQTSINSLEILLEGTAGGFDMRGDEEEKEEEEKKKEKEEEEEEVGEFEGST</sequence>